<evidence type="ECO:0000256" key="3">
    <source>
        <dbReference type="ARBA" id="ARBA00023163"/>
    </source>
</evidence>
<evidence type="ECO:0000313" key="8">
    <source>
        <dbReference type="Proteomes" id="UP000215441"/>
    </source>
</evidence>
<dbReference type="Proteomes" id="UP000215441">
    <property type="component" value="Unassembled WGS sequence"/>
</dbReference>
<dbReference type="OrthoDB" id="2356263at2"/>
<accession>A0A235EPU4</accession>
<keyword evidence="3" id="KW-0804">Transcription</keyword>
<dbReference type="PANTHER" id="PTHR30055">
    <property type="entry name" value="HTH-TYPE TRANSCRIPTIONAL REGULATOR RUTR"/>
    <property type="match status" value="1"/>
</dbReference>
<dbReference type="InterPro" id="IPR009057">
    <property type="entry name" value="Homeodomain-like_sf"/>
</dbReference>
<organism evidence="7 8">
    <name type="scientific">Acidovorax kalamii</name>
    <dbReference type="NCBI Taxonomy" id="2004485"/>
    <lineage>
        <taxon>Bacteria</taxon>
        <taxon>Pseudomonadati</taxon>
        <taxon>Pseudomonadota</taxon>
        <taxon>Betaproteobacteria</taxon>
        <taxon>Burkholderiales</taxon>
        <taxon>Comamonadaceae</taxon>
        <taxon>Acidovorax</taxon>
    </lineage>
</organism>
<dbReference type="GO" id="GO:0003700">
    <property type="term" value="F:DNA-binding transcription factor activity"/>
    <property type="evidence" value="ECO:0007669"/>
    <property type="project" value="TreeGrafter"/>
</dbReference>
<evidence type="ECO:0000313" key="7">
    <source>
        <dbReference type="EMBL" id="OYD51078.1"/>
    </source>
</evidence>
<evidence type="ECO:0000256" key="4">
    <source>
        <dbReference type="PROSITE-ProRule" id="PRU00335"/>
    </source>
</evidence>
<evidence type="ECO:0000256" key="1">
    <source>
        <dbReference type="ARBA" id="ARBA00023015"/>
    </source>
</evidence>
<dbReference type="Pfam" id="PF00440">
    <property type="entry name" value="TetR_N"/>
    <property type="match status" value="1"/>
</dbReference>
<evidence type="ECO:0000256" key="2">
    <source>
        <dbReference type="ARBA" id="ARBA00023125"/>
    </source>
</evidence>
<dbReference type="PRINTS" id="PR00455">
    <property type="entry name" value="HTHTETR"/>
</dbReference>
<keyword evidence="1" id="KW-0805">Transcription regulation</keyword>
<evidence type="ECO:0000259" key="6">
    <source>
        <dbReference type="PROSITE" id="PS50977"/>
    </source>
</evidence>
<dbReference type="InterPro" id="IPR041586">
    <property type="entry name" value="PsrA_TetR_C"/>
</dbReference>
<dbReference type="EMBL" id="NOIG01000004">
    <property type="protein sequence ID" value="OYD51078.1"/>
    <property type="molecule type" value="Genomic_DNA"/>
</dbReference>
<sequence>MPKSRSTPQTAAAVPAAPAAKAPARKRAAARSATSEEELAPNRQANILQAAERLFATRGFHGVSIRDIADEAGVPLALVGYYYGPKLSLYHAIFRAHAGYIDVRLKSLADAQQKAPPGQLLDEIVKAFVLPVLEVASQPAGHHFLRLLSRGMNDHLEEDEPIIRELFDPLAHAFIDAIAAALPQATRSQAAWCYQFALGALLHHVNDQRIERLSYGQNQPGDEATAGPLLVRFIAQGMRGACEGAVH</sequence>
<dbReference type="SUPFAM" id="SSF48498">
    <property type="entry name" value="Tetracyclin repressor-like, C-terminal domain"/>
    <property type="match status" value="1"/>
</dbReference>
<dbReference type="AlphaFoldDB" id="A0A235EPU4"/>
<reference evidence="7 8" key="1">
    <citation type="submission" date="2017-07" db="EMBL/GenBank/DDBJ databases">
        <title>Acidovorax KNDSW TSA 6 genome sequence and assembly.</title>
        <authorList>
            <person name="Mayilraj S."/>
        </authorList>
    </citation>
    <scope>NUCLEOTIDE SEQUENCE [LARGE SCALE GENOMIC DNA]</scope>
    <source>
        <strain evidence="7 8">KNDSW-TSA6</strain>
    </source>
</reference>
<dbReference type="Gene3D" id="1.10.357.10">
    <property type="entry name" value="Tetracycline Repressor, domain 2"/>
    <property type="match status" value="1"/>
</dbReference>
<feature type="compositionally biased region" description="Low complexity" evidence="5">
    <location>
        <begin position="11"/>
        <end position="22"/>
    </location>
</feature>
<dbReference type="PANTHER" id="PTHR30055:SF234">
    <property type="entry name" value="HTH-TYPE TRANSCRIPTIONAL REGULATOR BETI"/>
    <property type="match status" value="1"/>
</dbReference>
<feature type="domain" description="HTH tetR-type" evidence="6">
    <location>
        <begin position="41"/>
        <end position="101"/>
    </location>
</feature>
<keyword evidence="2 4" id="KW-0238">DNA-binding</keyword>
<feature type="region of interest" description="Disordered" evidence="5">
    <location>
        <begin position="1"/>
        <end position="40"/>
    </location>
</feature>
<name>A0A235EPU4_9BURK</name>
<dbReference type="GO" id="GO:0000976">
    <property type="term" value="F:transcription cis-regulatory region binding"/>
    <property type="evidence" value="ECO:0007669"/>
    <property type="project" value="TreeGrafter"/>
</dbReference>
<dbReference type="SUPFAM" id="SSF46689">
    <property type="entry name" value="Homeodomain-like"/>
    <property type="match status" value="1"/>
</dbReference>
<feature type="compositionally biased region" description="Polar residues" evidence="5">
    <location>
        <begin position="1"/>
        <end position="10"/>
    </location>
</feature>
<dbReference type="PROSITE" id="PS50977">
    <property type="entry name" value="HTH_TETR_2"/>
    <property type="match status" value="1"/>
</dbReference>
<feature type="DNA-binding region" description="H-T-H motif" evidence="4">
    <location>
        <begin position="64"/>
        <end position="83"/>
    </location>
</feature>
<gene>
    <name evidence="7" type="ORF">CBY09_04390</name>
</gene>
<comment type="caution">
    <text evidence="7">The sequence shown here is derived from an EMBL/GenBank/DDBJ whole genome shotgun (WGS) entry which is preliminary data.</text>
</comment>
<dbReference type="InterPro" id="IPR001647">
    <property type="entry name" value="HTH_TetR"/>
</dbReference>
<dbReference type="RefSeq" id="WP_094286787.1">
    <property type="nucleotide sequence ID" value="NZ_NOIG01000004.1"/>
</dbReference>
<keyword evidence="8" id="KW-1185">Reference proteome</keyword>
<dbReference type="InterPro" id="IPR036271">
    <property type="entry name" value="Tet_transcr_reg_TetR-rel_C_sf"/>
</dbReference>
<proteinExistence type="predicted"/>
<dbReference type="Pfam" id="PF17939">
    <property type="entry name" value="TetR_C_30"/>
    <property type="match status" value="1"/>
</dbReference>
<dbReference type="InterPro" id="IPR050109">
    <property type="entry name" value="HTH-type_TetR-like_transc_reg"/>
</dbReference>
<protein>
    <submittedName>
        <fullName evidence="7">TetR family transcriptional regulator</fullName>
    </submittedName>
</protein>
<evidence type="ECO:0000256" key="5">
    <source>
        <dbReference type="SAM" id="MobiDB-lite"/>
    </source>
</evidence>